<evidence type="ECO:0000256" key="3">
    <source>
        <dbReference type="ARBA" id="ARBA00022960"/>
    </source>
</evidence>
<dbReference type="Proteomes" id="UP001149314">
    <property type="component" value="Unassembled WGS sequence"/>
</dbReference>
<feature type="non-terminal residue" evidence="7">
    <location>
        <position position="1"/>
    </location>
</feature>
<feature type="transmembrane region" description="Helical" evidence="6">
    <location>
        <begin position="110"/>
        <end position="127"/>
    </location>
</feature>
<evidence type="ECO:0000256" key="4">
    <source>
        <dbReference type="ARBA" id="ARBA00022989"/>
    </source>
</evidence>
<dbReference type="PANTHER" id="PTHR30474:SF1">
    <property type="entry name" value="PEPTIDOGLYCAN GLYCOSYLTRANSFERASE MRDB"/>
    <property type="match status" value="1"/>
</dbReference>
<gene>
    <name evidence="7" type="ORF">OEZ79_26335</name>
</gene>
<proteinExistence type="predicted"/>
<organism evidence="7 8">
    <name type="scientific">Leclercia adecarboxylata</name>
    <dbReference type="NCBI Taxonomy" id="83655"/>
    <lineage>
        <taxon>Bacteria</taxon>
        <taxon>Pseudomonadati</taxon>
        <taxon>Pseudomonadota</taxon>
        <taxon>Gammaproteobacteria</taxon>
        <taxon>Enterobacterales</taxon>
        <taxon>Enterobacteriaceae</taxon>
        <taxon>Leclercia</taxon>
    </lineage>
</organism>
<dbReference type="GO" id="GO:0015648">
    <property type="term" value="F:lipid-linked peptidoglycan transporter activity"/>
    <property type="evidence" value="ECO:0007669"/>
    <property type="project" value="TreeGrafter"/>
</dbReference>
<feature type="transmembrane region" description="Helical" evidence="6">
    <location>
        <begin position="58"/>
        <end position="79"/>
    </location>
</feature>
<evidence type="ECO:0000313" key="8">
    <source>
        <dbReference type="Proteomes" id="UP001149314"/>
    </source>
</evidence>
<comment type="subcellular location">
    <subcellularLocation>
        <location evidence="1">Membrane</location>
        <topology evidence="1">Multi-pass membrane protein</topology>
    </subcellularLocation>
</comment>
<keyword evidence="2 6" id="KW-0812">Transmembrane</keyword>
<keyword evidence="4 6" id="KW-1133">Transmembrane helix</keyword>
<evidence type="ECO:0000256" key="5">
    <source>
        <dbReference type="ARBA" id="ARBA00023136"/>
    </source>
</evidence>
<dbReference type="InterPro" id="IPR001182">
    <property type="entry name" value="FtsW/RodA"/>
</dbReference>
<sequence>GARFAVCLAAMWAISRVSILRIRSATPLIYAVSMIPLLAVFVLGTGKYGRQWLDLKLFYLQPAELLKVSLPMMVAWYLHRMPLPPRFSTVLTSAVIIGVPAGLGMVQPDFGTGVLIAASGAFVLLLAGLPWWWVGVAVGGVAAAAPVAWFWL</sequence>
<dbReference type="GO" id="GO:0032153">
    <property type="term" value="C:cell division site"/>
    <property type="evidence" value="ECO:0007669"/>
    <property type="project" value="TreeGrafter"/>
</dbReference>
<dbReference type="Pfam" id="PF01098">
    <property type="entry name" value="FTSW_RODA_SPOVE"/>
    <property type="match status" value="1"/>
</dbReference>
<reference evidence="7" key="1">
    <citation type="journal article" date="2023" name="Genes Genomics">
        <title>Genomic insights of Leclercia adecarboxylata strains linked to an outbreak in public hospitals in Mexico.</title>
        <authorList>
            <person name="Barrios-Villa E."/>
            <person name="Pacheco-Flores B."/>
            <person name="Lozano-Zarain P."/>
            <person name="Del Campo-Ortega R."/>
            <person name="de Jesus Ascencio-Montiel I."/>
            <person name="Gonzalez-Leon M."/>
            <person name="Camorlinga-Ponce M."/>
            <person name="Gaytan Cervantes F.J."/>
            <person name="Gonzalez Torres C."/>
            <person name="Aguilar E."/>
            <person name="Gonzalez Ibarra J."/>
            <person name="Torres Lopez F.J."/>
            <person name="Rosas-Vargas H."/>
            <person name="Gonzalez-Bonilla C.R."/>
            <person name="Del Carmen Rocha-Gracia R."/>
        </authorList>
    </citation>
    <scope>NUCLEOTIDE SEQUENCE</scope>
    <source>
        <strain evidence="7">Lac40</strain>
    </source>
</reference>
<dbReference type="RefSeq" id="WP_272733647.1">
    <property type="nucleotide sequence ID" value="NZ_JAOURS010000226.1"/>
</dbReference>
<keyword evidence="3" id="KW-0133">Cell shape</keyword>
<evidence type="ECO:0000256" key="6">
    <source>
        <dbReference type="SAM" id="Phobius"/>
    </source>
</evidence>
<dbReference type="PANTHER" id="PTHR30474">
    <property type="entry name" value="CELL CYCLE PROTEIN"/>
    <property type="match status" value="1"/>
</dbReference>
<comment type="caution">
    <text evidence="7">The sequence shown here is derived from an EMBL/GenBank/DDBJ whole genome shotgun (WGS) entry which is preliminary data.</text>
</comment>
<accession>A0A9X3YGR4</accession>
<feature type="transmembrane region" description="Helical" evidence="6">
    <location>
        <begin position="85"/>
        <end position="103"/>
    </location>
</feature>
<evidence type="ECO:0000313" key="7">
    <source>
        <dbReference type="EMBL" id="MDC6641684.1"/>
    </source>
</evidence>
<dbReference type="AlphaFoldDB" id="A0A9X3YGR4"/>
<feature type="transmembrane region" description="Helical" evidence="6">
    <location>
        <begin position="29"/>
        <end position="46"/>
    </location>
</feature>
<evidence type="ECO:0000256" key="2">
    <source>
        <dbReference type="ARBA" id="ARBA00022692"/>
    </source>
</evidence>
<dbReference type="GO" id="GO:0008360">
    <property type="term" value="P:regulation of cell shape"/>
    <property type="evidence" value="ECO:0007669"/>
    <property type="project" value="UniProtKB-KW"/>
</dbReference>
<protein>
    <submittedName>
        <fullName evidence="7">FtsW/RodA/SpoVE family cell cycle protein</fullName>
    </submittedName>
</protein>
<name>A0A9X3YGR4_9ENTR</name>
<feature type="transmembrane region" description="Helical" evidence="6">
    <location>
        <begin position="133"/>
        <end position="151"/>
    </location>
</feature>
<feature type="non-terminal residue" evidence="7">
    <location>
        <position position="152"/>
    </location>
</feature>
<keyword evidence="5 6" id="KW-0472">Membrane</keyword>
<dbReference type="EMBL" id="JAOURS010000226">
    <property type="protein sequence ID" value="MDC6641684.1"/>
    <property type="molecule type" value="Genomic_DNA"/>
</dbReference>
<evidence type="ECO:0000256" key="1">
    <source>
        <dbReference type="ARBA" id="ARBA00004141"/>
    </source>
</evidence>
<dbReference type="GO" id="GO:0005886">
    <property type="term" value="C:plasma membrane"/>
    <property type="evidence" value="ECO:0007669"/>
    <property type="project" value="TreeGrafter"/>
</dbReference>
<dbReference type="GO" id="GO:0051301">
    <property type="term" value="P:cell division"/>
    <property type="evidence" value="ECO:0007669"/>
    <property type="project" value="InterPro"/>
</dbReference>